<evidence type="ECO:0000313" key="11">
    <source>
        <dbReference type="EMBL" id="KAA0971773.1"/>
    </source>
</evidence>
<feature type="binding site" evidence="7">
    <location>
        <position position="64"/>
    </location>
    <ligand>
        <name>tRNA</name>
        <dbReference type="ChEBI" id="CHEBI:17843"/>
    </ligand>
</feature>
<comment type="function">
    <text evidence="7">Hydrolyzes ribosome-free peptidyl-tRNAs (with 1 or more amino acids incorporated), which drop off the ribosome during protein synthesis, or as a result of ribosome stalling.</text>
</comment>
<dbReference type="InterPro" id="IPR018171">
    <property type="entry name" value="Pept_tRNA_hydro_CS"/>
</dbReference>
<feature type="region of interest" description="Disordered" evidence="10">
    <location>
        <begin position="185"/>
        <end position="227"/>
    </location>
</feature>
<evidence type="ECO:0000256" key="10">
    <source>
        <dbReference type="SAM" id="MobiDB-lite"/>
    </source>
</evidence>
<keyword evidence="3 7" id="KW-0378">Hydrolase</keyword>
<feature type="site" description="Discriminates between blocked and unblocked aminoacyl-tRNA" evidence="7">
    <location>
        <position position="9"/>
    </location>
</feature>
<dbReference type="Pfam" id="PF01195">
    <property type="entry name" value="Pept_tRNA_hydro"/>
    <property type="match status" value="1"/>
</dbReference>
<evidence type="ECO:0000256" key="5">
    <source>
        <dbReference type="ARBA" id="ARBA00038063"/>
    </source>
</evidence>
<comment type="caution">
    <text evidence="11">The sequence shown here is derived from an EMBL/GenBank/DDBJ whole genome shotgun (WGS) entry which is preliminary data.</text>
</comment>
<evidence type="ECO:0000256" key="3">
    <source>
        <dbReference type="ARBA" id="ARBA00022801"/>
    </source>
</evidence>
<evidence type="ECO:0000256" key="1">
    <source>
        <dbReference type="ARBA" id="ARBA00013260"/>
    </source>
</evidence>
<dbReference type="InterPro" id="IPR036416">
    <property type="entry name" value="Pept_tRNA_hydro_sf"/>
</dbReference>
<dbReference type="RefSeq" id="WP_149296802.1">
    <property type="nucleotide sequence ID" value="NZ_VTWH01000001.1"/>
</dbReference>
<feature type="site" description="Stabilizes the basic form of H active site to accept a proton" evidence="7">
    <location>
        <position position="91"/>
    </location>
</feature>
<comment type="catalytic activity">
    <reaction evidence="7 8">
        <text>an N-acyl-L-alpha-aminoacyl-tRNA + H2O = an N-acyl-L-amino acid + a tRNA + H(+)</text>
        <dbReference type="Rhea" id="RHEA:54448"/>
        <dbReference type="Rhea" id="RHEA-COMP:10123"/>
        <dbReference type="Rhea" id="RHEA-COMP:13883"/>
        <dbReference type="ChEBI" id="CHEBI:15377"/>
        <dbReference type="ChEBI" id="CHEBI:15378"/>
        <dbReference type="ChEBI" id="CHEBI:59874"/>
        <dbReference type="ChEBI" id="CHEBI:78442"/>
        <dbReference type="ChEBI" id="CHEBI:138191"/>
        <dbReference type="EC" id="3.1.1.29"/>
    </reaction>
</comment>
<comment type="similarity">
    <text evidence="5 7 9">Belongs to the PTH family.</text>
</comment>
<keyword evidence="12" id="KW-1185">Reference proteome</keyword>
<feature type="binding site" evidence="7">
    <location>
        <position position="112"/>
    </location>
    <ligand>
        <name>tRNA</name>
        <dbReference type="ChEBI" id="CHEBI:17843"/>
    </ligand>
</feature>
<dbReference type="GO" id="GO:0004045">
    <property type="term" value="F:peptidyl-tRNA hydrolase activity"/>
    <property type="evidence" value="ECO:0007669"/>
    <property type="project" value="UniProtKB-UniRule"/>
</dbReference>
<protein>
    <recommendedName>
        <fullName evidence="6 7">Peptidyl-tRNA hydrolase</fullName>
        <shortName evidence="7">Pth</shortName>
        <ecNumber evidence="1 7">3.1.1.29</ecNumber>
    </recommendedName>
</protein>
<feature type="active site" description="Proton acceptor" evidence="7">
    <location>
        <position position="19"/>
    </location>
</feature>
<dbReference type="PANTHER" id="PTHR17224">
    <property type="entry name" value="PEPTIDYL-TRNA HYDROLASE"/>
    <property type="match status" value="1"/>
</dbReference>
<dbReference type="InterPro" id="IPR001328">
    <property type="entry name" value="Pept_tRNA_hydro"/>
</dbReference>
<reference evidence="11 12" key="1">
    <citation type="submission" date="2019-08" db="EMBL/GenBank/DDBJ databases">
        <title>Aureimonas fodiniaquatilis sp. nov., isolated from a coal mine wastewater.</title>
        <authorList>
            <person name="Kim W."/>
        </authorList>
    </citation>
    <scope>NUCLEOTIDE SEQUENCE [LARGE SCALE GENOMIC DNA]</scope>
    <source>
        <strain evidence="11 12">CAU 1482</strain>
    </source>
</reference>
<keyword evidence="7" id="KW-0963">Cytoplasm</keyword>
<dbReference type="NCBIfam" id="TIGR00447">
    <property type="entry name" value="pth"/>
    <property type="match status" value="1"/>
</dbReference>
<keyword evidence="4 7" id="KW-0694">RNA-binding</keyword>
<name>A0A5B0DZ14_9HYPH</name>
<dbReference type="HAMAP" id="MF_00083">
    <property type="entry name" value="Pept_tRNA_hydro_bact"/>
    <property type="match status" value="1"/>
</dbReference>
<evidence type="ECO:0000313" key="12">
    <source>
        <dbReference type="Proteomes" id="UP000324738"/>
    </source>
</evidence>
<keyword evidence="2 7" id="KW-0820">tRNA-binding</keyword>
<evidence type="ECO:0000256" key="7">
    <source>
        <dbReference type="HAMAP-Rule" id="MF_00083"/>
    </source>
</evidence>
<dbReference type="PROSITE" id="PS01195">
    <property type="entry name" value="PEPT_TRNA_HYDROL_1"/>
    <property type="match status" value="1"/>
</dbReference>
<dbReference type="GO" id="GO:0005737">
    <property type="term" value="C:cytoplasm"/>
    <property type="evidence" value="ECO:0007669"/>
    <property type="project" value="UniProtKB-SubCell"/>
</dbReference>
<dbReference type="Gene3D" id="3.40.50.1470">
    <property type="entry name" value="Peptidyl-tRNA hydrolase"/>
    <property type="match status" value="1"/>
</dbReference>
<dbReference type="GO" id="GO:0000049">
    <property type="term" value="F:tRNA binding"/>
    <property type="evidence" value="ECO:0007669"/>
    <property type="project" value="UniProtKB-UniRule"/>
</dbReference>
<comment type="subcellular location">
    <subcellularLocation>
        <location evidence="7">Cytoplasm</location>
    </subcellularLocation>
</comment>
<feature type="binding site" evidence="7">
    <location>
        <position position="66"/>
    </location>
    <ligand>
        <name>tRNA</name>
        <dbReference type="ChEBI" id="CHEBI:17843"/>
    </ligand>
</feature>
<evidence type="ECO:0000256" key="4">
    <source>
        <dbReference type="ARBA" id="ARBA00022884"/>
    </source>
</evidence>
<organism evidence="11 12">
    <name type="scientific">Aureimonas fodinaquatilis</name>
    <dbReference type="NCBI Taxonomy" id="2565783"/>
    <lineage>
        <taxon>Bacteria</taxon>
        <taxon>Pseudomonadati</taxon>
        <taxon>Pseudomonadota</taxon>
        <taxon>Alphaproteobacteria</taxon>
        <taxon>Hyphomicrobiales</taxon>
        <taxon>Aurantimonadaceae</taxon>
        <taxon>Aureimonas</taxon>
    </lineage>
</organism>
<accession>A0A5B0DZ14</accession>
<comment type="subunit">
    <text evidence="7">Monomer.</text>
</comment>
<dbReference type="PANTHER" id="PTHR17224:SF1">
    <property type="entry name" value="PEPTIDYL-TRNA HYDROLASE"/>
    <property type="match status" value="1"/>
</dbReference>
<dbReference type="EMBL" id="VTWH01000001">
    <property type="protein sequence ID" value="KAA0971773.1"/>
    <property type="molecule type" value="Genomic_DNA"/>
</dbReference>
<evidence type="ECO:0000256" key="9">
    <source>
        <dbReference type="RuleBase" id="RU004320"/>
    </source>
</evidence>
<feature type="binding site" evidence="7">
    <location>
        <position position="14"/>
    </location>
    <ligand>
        <name>tRNA</name>
        <dbReference type="ChEBI" id="CHEBI:17843"/>
    </ligand>
</feature>
<evidence type="ECO:0000256" key="6">
    <source>
        <dbReference type="ARBA" id="ARBA00050038"/>
    </source>
</evidence>
<dbReference type="FunFam" id="3.40.50.1470:FF:000001">
    <property type="entry name" value="Peptidyl-tRNA hydrolase"/>
    <property type="match status" value="1"/>
</dbReference>
<evidence type="ECO:0000256" key="8">
    <source>
        <dbReference type="RuleBase" id="RU000673"/>
    </source>
</evidence>
<dbReference type="OrthoDB" id="9800507at2"/>
<dbReference type="GO" id="GO:0072344">
    <property type="term" value="P:rescue of stalled ribosome"/>
    <property type="evidence" value="ECO:0007669"/>
    <property type="project" value="UniProtKB-UniRule"/>
</dbReference>
<dbReference type="AlphaFoldDB" id="A0A5B0DZ14"/>
<dbReference type="EC" id="3.1.1.29" evidence="1 7"/>
<evidence type="ECO:0000256" key="2">
    <source>
        <dbReference type="ARBA" id="ARBA00022555"/>
    </source>
</evidence>
<comment type="function">
    <text evidence="7">Catalyzes the release of premature peptidyl moieties from peptidyl-tRNA molecules trapped in stalled 50S ribosomal subunits, and thus maintains levels of free tRNAs and 50S ribosomes.</text>
</comment>
<gene>
    <name evidence="7" type="primary">pth</name>
    <name evidence="11" type="ORF">FPY71_01170</name>
</gene>
<dbReference type="Proteomes" id="UP000324738">
    <property type="component" value="Unassembled WGS sequence"/>
</dbReference>
<dbReference type="GO" id="GO:0006515">
    <property type="term" value="P:protein quality control for misfolded or incompletely synthesized proteins"/>
    <property type="evidence" value="ECO:0007669"/>
    <property type="project" value="UniProtKB-UniRule"/>
</dbReference>
<sequence>MLLIAGLGNPGPTYAGNRHNIGFMAVDEIHRDPSFSPWSQKFKGLFSEGRLGNDKVFLLKPQTFMNLSGESVAAAASFFKIAPEDIVVLHDELDIPPGKVRIKTGGGNGGHNGLRSIDAHLGPNYKRVRLGIGHPGNKELVSPYVLGNFAKADQSWLEPLLEAVARNSDLLVARDDARFMNRIAMAGGSDEPASAKGREPGKGQSHIRQARVAQNSPKPPVSGPMADMLKRLFGKD</sequence>
<dbReference type="SUPFAM" id="SSF53178">
    <property type="entry name" value="Peptidyl-tRNA hydrolase-like"/>
    <property type="match status" value="1"/>
</dbReference>
<proteinExistence type="inferred from homology"/>
<dbReference type="CDD" id="cd00462">
    <property type="entry name" value="PTH"/>
    <property type="match status" value="1"/>
</dbReference>
<dbReference type="PROSITE" id="PS01196">
    <property type="entry name" value="PEPT_TRNA_HYDROL_2"/>
    <property type="match status" value="1"/>
</dbReference>